<gene>
    <name evidence="1" type="ORF">Cni_G11349</name>
</gene>
<proteinExistence type="predicted"/>
<dbReference type="SUPFAM" id="SSF56219">
    <property type="entry name" value="DNase I-like"/>
    <property type="match status" value="1"/>
</dbReference>
<protein>
    <recommendedName>
        <fullName evidence="3">Endonuclease/exonuclease/phosphatase</fullName>
    </recommendedName>
</protein>
<dbReference type="Proteomes" id="UP001327560">
    <property type="component" value="Chromosome 3"/>
</dbReference>
<evidence type="ECO:0000313" key="2">
    <source>
        <dbReference type="Proteomes" id="UP001327560"/>
    </source>
</evidence>
<dbReference type="PANTHER" id="PTHR33710">
    <property type="entry name" value="BNAC02G09200D PROTEIN"/>
    <property type="match status" value="1"/>
</dbReference>
<dbReference type="EMBL" id="CP136892">
    <property type="protein sequence ID" value="WOL02630.1"/>
    <property type="molecule type" value="Genomic_DNA"/>
</dbReference>
<dbReference type="AlphaFoldDB" id="A0AAQ3K7X0"/>
<evidence type="ECO:0000313" key="1">
    <source>
        <dbReference type="EMBL" id="WOL02630.1"/>
    </source>
</evidence>
<dbReference type="Gene3D" id="3.60.10.10">
    <property type="entry name" value="Endonuclease/exonuclease/phosphatase"/>
    <property type="match status" value="1"/>
</dbReference>
<reference evidence="1 2" key="1">
    <citation type="submission" date="2023-10" db="EMBL/GenBank/DDBJ databases">
        <title>Chromosome-scale genome assembly provides insights into flower coloration mechanisms of Canna indica.</title>
        <authorList>
            <person name="Li C."/>
        </authorList>
    </citation>
    <scope>NUCLEOTIDE SEQUENCE [LARGE SCALE GENOMIC DNA]</scope>
    <source>
        <tissue evidence="1">Flower</tissue>
    </source>
</reference>
<organism evidence="1 2">
    <name type="scientific">Canna indica</name>
    <name type="common">Indian-shot</name>
    <dbReference type="NCBI Taxonomy" id="4628"/>
    <lineage>
        <taxon>Eukaryota</taxon>
        <taxon>Viridiplantae</taxon>
        <taxon>Streptophyta</taxon>
        <taxon>Embryophyta</taxon>
        <taxon>Tracheophyta</taxon>
        <taxon>Spermatophyta</taxon>
        <taxon>Magnoliopsida</taxon>
        <taxon>Liliopsida</taxon>
        <taxon>Zingiberales</taxon>
        <taxon>Cannaceae</taxon>
        <taxon>Canna</taxon>
    </lineage>
</organism>
<evidence type="ECO:0008006" key="3">
    <source>
        <dbReference type="Google" id="ProtNLM"/>
    </source>
</evidence>
<name>A0AAQ3K7X0_9LILI</name>
<dbReference type="PANTHER" id="PTHR33710:SF71">
    <property type="entry name" value="ENDONUCLEASE_EXONUCLEASE_PHOSPHATASE DOMAIN-CONTAINING PROTEIN"/>
    <property type="match status" value="1"/>
</dbReference>
<dbReference type="InterPro" id="IPR036691">
    <property type="entry name" value="Endo/exonu/phosph_ase_sf"/>
</dbReference>
<keyword evidence="2" id="KW-1185">Reference proteome</keyword>
<accession>A0AAQ3K7X0</accession>
<sequence>MGVPHESARFSELIADSVFIDLPLSGRSFTWCNYQSTPACARLDRVLINDLAFKWCPSWAVRVGKACLSDHAPLILSSPCTTKKKNFHFENCWLLDPSLKSTCEACWSDPTPPNLTGTAIWVVKCRKLRMCLKFWAKNAFNAKREHITRWEDLLEQHLRDNDTASPSAPTDTIGSEAEHRLELDWETIYSPHRIDLNMVAACSLEENLDNIK</sequence>